<feature type="binding site" evidence="20">
    <location>
        <position position="605"/>
    </location>
    <ligand>
        <name>ATP</name>
        <dbReference type="ChEBI" id="CHEBI:30616"/>
    </ligand>
</feature>
<protein>
    <recommendedName>
        <fullName evidence="3">non-specific serine/threonine protein kinase</fullName>
        <ecNumber evidence="3">2.7.11.1</ecNumber>
    </recommendedName>
</protein>
<dbReference type="PANTHER" id="PTHR47986:SF34">
    <property type="entry name" value="RECEPTOR-LIKE KINASE TMK2"/>
    <property type="match status" value="1"/>
</dbReference>
<gene>
    <name evidence="25" type="ORF">FH972_015055</name>
</gene>
<dbReference type="FunFam" id="3.30.200.20:FF:000226">
    <property type="entry name" value="receptor protein kinase TMK1"/>
    <property type="match status" value="1"/>
</dbReference>
<dbReference type="EMBL" id="CM017326">
    <property type="protein sequence ID" value="KAE8076400.1"/>
    <property type="molecule type" value="Genomic_DNA"/>
</dbReference>
<dbReference type="FunFam" id="3.80.10.10:FF:000129">
    <property type="entry name" value="Leucine-rich repeat receptor-like kinase"/>
    <property type="match status" value="1"/>
</dbReference>
<keyword evidence="9" id="KW-0677">Repeat</keyword>
<keyword evidence="26" id="KW-1185">Reference proteome</keyword>
<evidence type="ECO:0000256" key="14">
    <source>
        <dbReference type="ARBA" id="ARBA00023136"/>
    </source>
</evidence>
<evidence type="ECO:0000256" key="5">
    <source>
        <dbReference type="ARBA" id="ARBA00022614"/>
    </source>
</evidence>
<evidence type="ECO:0000256" key="17">
    <source>
        <dbReference type="ARBA" id="ARBA00023180"/>
    </source>
</evidence>
<dbReference type="InterPro" id="IPR052422">
    <property type="entry name" value="Auxin_Ser/Thr_Kinase"/>
</dbReference>
<evidence type="ECO:0000256" key="16">
    <source>
        <dbReference type="ARBA" id="ARBA00023170"/>
    </source>
</evidence>
<evidence type="ECO:0000256" key="19">
    <source>
        <dbReference type="ARBA" id="ARBA00048679"/>
    </source>
</evidence>
<dbReference type="SMART" id="SM00220">
    <property type="entry name" value="S_TKc"/>
    <property type="match status" value="1"/>
</dbReference>
<evidence type="ECO:0000256" key="18">
    <source>
        <dbReference type="ARBA" id="ARBA00047899"/>
    </source>
</evidence>
<dbReference type="SUPFAM" id="SSF52058">
    <property type="entry name" value="L domain-like"/>
    <property type="match status" value="1"/>
</dbReference>
<dbReference type="GO" id="GO:0016020">
    <property type="term" value="C:membrane"/>
    <property type="evidence" value="ECO:0007669"/>
    <property type="project" value="UniProtKB-SubCell"/>
</dbReference>
<organism evidence="25 26">
    <name type="scientific">Carpinus fangiana</name>
    <dbReference type="NCBI Taxonomy" id="176857"/>
    <lineage>
        <taxon>Eukaryota</taxon>
        <taxon>Viridiplantae</taxon>
        <taxon>Streptophyta</taxon>
        <taxon>Embryophyta</taxon>
        <taxon>Tracheophyta</taxon>
        <taxon>Spermatophyta</taxon>
        <taxon>Magnoliopsida</taxon>
        <taxon>eudicotyledons</taxon>
        <taxon>Gunneridae</taxon>
        <taxon>Pentapetalae</taxon>
        <taxon>rosids</taxon>
        <taxon>fabids</taxon>
        <taxon>Fagales</taxon>
        <taxon>Betulaceae</taxon>
        <taxon>Carpinus</taxon>
    </lineage>
</organism>
<comment type="similarity">
    <text evidence="2">Belongs to the protein kinase superfamily. Ser/Thr protein kinase family.</text>
</comment>
<dbReference type="Pfam" id="PF08263">
    <property type="entry name" value="LRRNT_2"/>
    <property type="match status" value="2"/>
</dbReference>
<dbReference type="CDD" id="cd14066">
    <property type="entry name" value="STKc_IRAK"/>
    <property type="match status" value="1"/>
</dbReference>
<evidence type="ECO:0000256" key="23">
    <source>
        <dbReference type="SAM" id="SignalP"/>
    </source>
</evidence>
<dbReference type="Pfam" id="PF07714">
    <property type="entry name" value="PK_Tyr_Ser-Thr"/>
    <property type="match status" value="1"/>
</dbReference>
<keyword evidence="8 23" id="KW-0732">Signal</keyword>
<comment type="subcellular location">
    <subcellularLocation>
        <location evidence="1">Membrane</location>
        <topology evidence="1">Single-pass membrane protein</topology>
    </subcellularLocation>
</comment>
<keyword evidence="10 20" id="KW-0547">Nucleotide-binding</keyword>
<reference evidence="25 26" key="1">
    <citation type="submission" date="2019-06" db="EMBL/GenBank/DDBJ databases">
        <title>A chromosomal-level reference genome of Carpinus fangiana (Coryloideae, Betulaceae).</title>
        <authorList>
            <person name="Yang X."/>
            <person name="Wang Z."/>
            <person name="Zhang L."/>
            <person name="Hao G."/>
            <person name="Liu J."/>
            <person name="Yang Y."/>
        </authorList>
    </citation>
    <scope>NUCLEOTIDE SEQUENCE [LARGE SCALE GENOMIC DNA]</scope>
    <source>
        <strain evidence="25">Cfa_2016G</strain>
        <tissue evidence="25">Leaf</tissue>
    </source>
</reference>
<dbReference type="PROSITE" id="PS00108">
    <property type="entry name" value="PROTEIN_KINASE_ST"/>
    <property type="match status" value="1"/>
</dbReference>
<dbReference type="GO" id="GO:0005524">
    <property type="term" value="F:ATP binding"/>
    <property type="evidence" value="ECO:0007669"/>
    <property type="project" value="UniProtKB-UniRule"/>
</dbReference>
<feature type="transmembrane region" description="Helical" evidence="22">
    <location>
        <begin position="475"/>
        <end position="498"/>
    </location>
</feature>
<keyword evidence="16" id="KW-0675">Receptor</keyword>
<dbReference type="Gene3D" id="1.10.510.10">
    <property type="entry name" value="Transferase(Phosphotransferase) domain 1"/>
    <property type="match status" value="1"/>
</dbReference>
<keyword evidence="13 22" id="KW-1133">Transmembrane helix</keyword>
<evidence type="ECO:0000256" key="8">
    <source>
        <dbReference type="ARBA" id="ARBA00022729"/>
    </source>
</evidence>
<comment type="catalytic activity">
    <reaction evidence="19">
        <text>L-seryl-[protein] + ATP = O-phospho-L-seryl-[protein] + ADP + H(+)</text>
        <dbReference type="Rhea" id="RHEA:17989"/>
        <dbReference type="Rhea" id="RHEA-COMP:9863"/>
        <dbReference type="Rhea" id="RHEA-COMP:11604"/>
        <dbReference type="ChEBI" id="CHEBI:15378"/>
        <dbReference type="ChEBI" id="CHEBI:29999"/>
        <dbReference type="ChEBI" id="CHEBI:30616"/>
        <dbReference type="ChEBI" id="CHEBI:83421"/>
        <dbReference type="ChEBI" id="CHEBI:456216"/>
        <dbReference type="EC" id="2.7.11.1"/>
    </reaction>
</comment>
<dbReference type="InterPro" id="IPR000719">
    <property type="entry name" value="Prot_kinase_dom"/>
</dbReference>
<name>A0A5N6RF16_9ROSI</name>
<dbReference type="InterPro" id="IPR032675">
    <property type="entry name" value="LRR_dom_sf"/>
</dbReference>
<keyword evidence="7 22" id="KW-0812">Transmembrane</keyword>
<dbReference type="Gene3D" id="3.30.200.20">
    <property type="entry name" value="Phosphorylase Kinase, domain 1"/>
    <property type="match status" value="1"/>
</dbReference>
<dbReference type="Pfam" id="PF00560">
    <property type="entry name" value="LRR_1"/>
    <property type="match status" value="4"/>
</dbReference>
<dbReference type="InterPro" id="IPR013210">
    <property type="entry name" value="LRR_N_plant-typ"/>
</dbReference>
<keyword evidence="5" id="KW-0433">Leucine-rich repeat</keyword>
<accession>A0A5N6RF16</accession>
<evidence type="ECO:0000256" key="6">
    <source>
        <dbReference type="ARBA" id="ARBA00022679"/>
    </source>
</evidence>
<keyword evidence="14 22" id="KW-0472">Membrane</keyword>
<dbReference type="InterPro" id="IPR011009">
    <property type="entry name" value="Kinase-like_dom_sf"/>
</dbReference>
<evidence type="ECO:0000256" key="1">
    <source>
        <dbReference type="ARBA" id="ARBA00004167"/>
    </source>
</evidence>
<evidence type="ECO:0000256" key="3">
    <source>
        <dbReference type="ARBA" id="ARBA00012513"/>
    </source>
</evidence>
<keyword evidence="11" id="KW-0418">Kinase</keyword>
<evidence type="ECO:0000256" key="22">
    <source>
        <dbReference type="SAM" id="Phobius"/>
    </source>
</evidence>
<keyword evidence="17" id="KW-0325">Glycoprotein</keyword>
<keyword evidence="6" id="KW-0808">Transferase</keyword>
<comment type="catalytic activity">
    <reaction evidence="18">
        <text>L-threonyl-[protein] + ATP = O-phospho-L-threonyl-[protein] + ADP + H(+)</text>
        <dbReference type="Rhea" id="RHEA:46608"/>
        <dbReference type="Rhea" id="RHEA-COMP:11060"/>
        <dbReference type="Rhea" id="RHEA-COMP:11605"/>
        <dbReference type="ChEBI" id="CHEBI:15378"/>
        <dbReference type="ChEBI" id="CHEBI:30013"/>
        <dbReference type="ChEBI" id="CHEBI:30616"/>
        <dbReference type="ChEBI" id="CHEBI:61977"/>
        <dbReference type="ChEBI" id="CHEBI:456216"/>
        <dbReference type="EC" id="2.7.11.1"/>
    </reaction>
</comment>
<proteinExistence type="inferred from homology"/>
<evidence type="ECO:0000256" key="11">
    <source>
        <dbReference type="ARBA" id="ARBA00022777"/>
    </source>
</evidence>
<feature type="region of interest" description="Disordered" evidence="21">
    <location>
        <begin position="900"/>
        <end position="931"/>
    </location>
</feature>
<evidence type="ECO:0000313" key="26">
    <source>
        <dbReference type="Proteomes" id="UP000327013"/>
    </source>
</evidence>
<feature type="region of interest" description="Disordered" evidence="21">
    <location>
        <begin position="436"/>
        <end position="469"/>
    </location>
</feature>
<evidence type="ECO:0000256" key="15">
    <source>
        <dbReference type="ARBA" id="ARBA00023157"/>
    </source>
</evidence>
<dbReference type="InterPro" id="IPR001611">
    <property type="entry name" value="Leu-rich_rpt"/>
</dbReference>
<evidence type="ECO:0000256" key="20">
    <source>
        <dbReference type="PROSITE-ProRule" id="PRU10141"/>
    </source>
</evidence>
<evidence type="ECO:0000259" key="24">
    <source>
        <dbReference type="PROSITE" id="PS50011"/>
    </source>
</evidence>
<evidence type="ECO:0000256" key="7">
    <source>
        <dbReference type="ARBA" id="ARBA00022692"/>
    </source>
</evidence>
<dbReference type="GO" id="GO:0004674">
    <property type="term" value="F:protein serine/threonine kinase activity"/>
    <property type="evidence" value="ECO:0007669"/>
    <property type="project" value="UniProtKB-KW"/>
</dbReference>
<dbReference type="InterPro" id="IPR008271">
    <property type="entry name" value="Ser/Thr_kinase_AS"/>
</dbReference>
<feature type="chain" id="PRO_5024337252" description="non-specific serine/threonine protein kinase" evidence="23">
    <location>
        <begin position="23"/>
        <end position="931"/>
    </location>
</feature>
<keyword evidence="15" id="KW-1015">Disulfide bond</keyword>
<evidence type="ECO:0000313" key="25">
    <source>
        <dbReference type="EMBL" id="KAE8076400.1"/>
    </source>
</evidence>
<dbReference type="PROSITE" id="PS00107">
    <property type="entry name" value="PROTEIN_KINASE_ATP"/>
    <property type="match status" value="1"/>
</dbReference>
<feature type="domain" description="Protein kinase" evidence="24">
    <location>
        <begin position="577"/>
        <end position="857"/>
    </location>
</feature>
<evidence type="ECO:0000256" key="10">
    <source>
        <dbReference type="ARBA" id="ARBA00022741"/>
    </source>
</evidence>
<evidence type="ECO:0000256" key="2">
    <source>
        <dbReference type="ARBA" id="ARBA00008684"/>
    </source>
</evidence>
<keyword evidence="12 20" id="KW-0067">ATP-binding</keyword>
<sequence>MMGPRHFTLFLPLVLLCLPVHCDDAELLNLLKQKIKNSGSLPWSGTVPCDWKYISCDTMNRVTKIQLKGLNLEGTLPAQLVNLSSLVDLEVQDNQFTGPFPSFAGHVTLQTIIAHNNNFTSFPTLFFNGMTSLQSINIDYNPFSAWTVPDSVVEATSLTGFSANSANLGGKVPDFLGTMVSLQDLHLAMNNLEGELPSSFAGSGIQSLWLNGQKGNNKLNGTIAVLANMTFLTEVWLHGNQFTGPIPDLSKAKSLQNVSLRDNQLTGIVPASLVNLQSLKSVNLSNNLLQGPEPKFGESVDLDMAGLNRFCTNVPGGTCDSRVTALLSVSEEFGYPKTFADNWKGNDPCAGWLGIVCSANGDILLINFKKMGLSGTISPNFTLLKTMEKLYLSDNNLTGTIPADLTELPNLKLLDVSNNGLSGHVPSFRNGVTVITDGNQDIGKEGSGPSPPGSTPDTDSGGGDGSGNKKSKTGVIVGAVFGGVGGLLVLGAALFCLVRKKQKRSGKVQSPHTVVIHPRHSGDHDAVKVTVAGGGANGGSNEAFSPRTDGGHGDIHVVEAGNMVISIQVLRNVTNNFSEKNILGRGGFGTVYKGELHDGTKIAVKRMESGPVGEKGLTEFMSEIAVLTKVRHRHLVALLGYCLDGNERLLVYEYMPQGTLSRHLFNAREESLKPLEWTRRLTIALDVARGVEYLHSLAHQSFIHRDLKPSNILLGDDMRAKVSDFGLVRLAPEGKFSVETKLAGTFGYLAPEYAVTGRVTTKVDVYSFGVILMELITGRKALDDSQPEDSLHLVTWFRRMHVNNDTFQKVIDQTIDLEEETLASITKVADLAGHCTAREPYQRPDMGHAVNVLSSLVELWKPSEPDAEDMYGIDLDLPLPQALKKWQAFEGISNLDESSSSSLLASADNTQTSIPTRPSGFAESFSSADGR</sequence>
<dbReference type="PROSITE" id="PS50011">
    <property type="entry name" value="PROTEIN_KINASE_DOM"/>
    <property type="match status" value="1"/>
</dbReference>
<keyword evidence="4" id="KW-0723">Serine/threonine-protein kinase</keyword>
<feature type="signal peptide" evidence="23">
    <location>
        <begin position="1"/>
        <end position="22"/>
    </location>
</feature>
<evidence type="ECO:0000256" key="4">
    <source>
        <dbReference type="ARBA" id="ARBA00022527"/>
    </source>
</evidence>
<dbReference type="PANTHER" id="PTHR47986">
    <property type="entry name" value="OSJNBA0070M12.3 PROTEIN"/>
    <property type="match status" value="1"/>
</dbReference>
<evidence type="ECO:0000256" key="12">
    <source>
        <dbReference type="ARBA" id="ARBA00022840"/>
    </source>
</evidence>
<dbReference type="OrthoDB" id="1607253at2759"/>
<dbReference type="EC" id="2.7.11.1" evidence="3"/>
<dbReference type="FunFam" id="3.80.10.10:FF:000190">
    <property type="entry name" value="Receptor-like kinase TMK4"/>
    <property type="match status" value="1"/>
</dbReference>
<dbReference type="AlphaFoldDB" id="A0A5N6RF16"/>
<evidence type="ECO:0000256" key="13">
    <source>
        <dbReference type="ARBA" id="ARBA00022989"/>
    </source>
</evidence>
<dbReference type="InterPro" id="IPR001245">
    <property type="entry name" value="Ser-Thr/Tyr_kinase_cat_dom"/>
</dbReference>
<dbReference type="InterPro" id="IPR017441">
    <property type="entry name" value="Protein_kinase_ATP_BS"/>
</dbReference>
<dbReference type="Proteomes" id="UP000327013">
    <property type="component" value="Chromosome 6"/>
</dbReference>
<dbReference type="SUPFAM" id="SSF56112">
    <property type="entry name" value="Protein kinase-like (PK-like)"/>
    <property type="match status" value="1"/>
</dbReference>
<evidence type="ECO:0000256" key="9">
    <source>
        <dbReference type="ARBA" id="ARBA00022737"/>
    </source>
</evidence>
<dbReference type="Gene3D" id="3.80.10.10">
    <property type="entry name" value="Ribonuclease Inhibitor"/>
    <property type="match status" value="2"/>
</dbReference>
<evidence type="ECO:0000256" key="21">
    <source>
        <dbReference type="SAM" id="MobiDB-lite"/>
    </source>
</evidence>
<dbReference type="FunFam" id="1.10.510.10:FF:000198">
    <property type="entry name" value="receptor protein kinase TMK1"/>
    <property type="match status" value="1"/>
</dbReference>